<name>E1B8A6_BOVIN</name>
<dbReference type="GeneTree" id="ENSGT00940000158372"/>
<feature type="compositionally biased region" description="Acidic residues" evidence="7">
    <location>
        <begin position="279"/>
        <end position="293"/>
    </location>
</feature>
<evidence type="ECO:0000259" key="8">
    <source>
        <dbReference type="Pfam" id="PF01167"/>
    </source>
</evidence>
<dbReference type="InParanoid" id="E1B8A6"/>
<dbReference type="FunFam" id="3.20.90.10:FF:000001">
    <property type="entry name" value="Tubby-like protein"/>
    <property type="match status" value="1"/>
</dbReference>
<dbReference type="GO" id="GO:0006910">
    <property type="term" value="P:phagocytosis, recognition"/>
    <property type="evidence" value="ECO:0007669"/>
    <property type="project" value="Ensembl"/>
</dbReference>
<comment type="subcellular location">
    <subcellularLocation>
        <location evidence="1">Cytoplasm</location>
    </subcellularLocation>
    <subcellularLocation>
        <location evidence="2">Secreted</location>
    </subcellularLocation>
</comment>
<dbReference type="AlphaFoldDB" id="E1B8A6"/>
<feature type="region of interest" description="Disordered" evidence="7">
    <location>
        <begin position="101"/>
        <end position="122"/>
    </location>
</feature>
<dbReference type="InterPro" id="IPR025659">
    <property type="entry name" value="Tubby-like_C"/>
</dbReference>
<dbReference type="GO" id="GO:0045494">
    <property type="term" value="P:photoreceptor cell maintenance"/>
    <property type="evidence" value="ECO:0007669"/>
    <property type="project" value="Ensembl"/>
</dbReference>
<dbReference type="Bgee" id="ENSBTAG00000004862">
    <property type="expression patterns" value="Expressed in retina and 105 other cell types or tissues"/>
</dbReference>
<dbReference type="GO" id="GO:0008277">
    <property type="term" value="P:regulation of G protein-coupled receptor signaling pathway"/>
    <property type="evidence" value="ECO:0007669"/>
    <property type="project" value="Ensembl"/>
</dbReference>
<keyword evidence="4" id="KW-0963">Cytoplasm</keyword>
<dbReference type="GO" id="GO:0001664">
    <property type="term" value="F:G protein-coupled receptor binding"/>
    <property type="evidence" value="ECO:0007669"/>
    <property type="project" value="Ensembl"/>
</dbReference>
<keyword evidence="11" id="KW-1185">Reference proteome</keyword>
<dbReference type="GO" id="GO:0042073">
    <property type="term" value="P:intraciliary transport"/>
    <property type="evidence" value="ECO:0007669"/>
    <property type="project" value="Ensembl"/>
</dbReference>
<accession>E1B8A6</accession>
<dbReference type="GO" id="GO:0120160">
    <property type="term" value="F:intraciliary transport particle A binding"/>
    <property type="evidence" value="ECO:0007669"/>
    <property type="project" value="Ensembl"/>
</dbReference>
<evidence type="ECO:0000313" key="11">
    <source>
        <dbReference type="Proteomes" id="UP000009136"/>
    </source>
</evidence>
<evidence type="ECO:0000313" key="12">
    <source>
        <dbReference type="VGNC" id="VGNC:36503"/>
    </source>
</evidence>
<organism evidence="10 11">
    <name type="scientific">Bos taurus</name>
    <name type="common">Bovine</name>
    <dbReference type="NCBI Taxonomy" id="9913"/>
    <lineage>
        <taxon>Eukaryota</taxon>
        <taxon>Metazoa</taxon>
        <taxon>Chordata</taxon>
        <taxon>Craniata</taxon>
        <taxon>Vertebrata</taxon>
        <taxon>Euteleostomi</taxon>
        <taxon>Mammalia</taxon>
        <taxon>Eutheria</taxon>
        <taxon>Laurasiatheria</taxon>
        <taxon>Artiodactyla</taxon>
        <taxon>Ruminantia</taxon>
        <taxon>Pecora</taxon>
        <taxon>Bovidae</taxon>
        <taxon>Bovinae</taxon>
        <taxon>Bos</taxon>
    </lineage>
</organism>
<dbReference type="eggNOG" id="KOG2502">
    <property type="taxonomic scope" value="Eukaryota"/>
</dbReference>
<proteinExistence type="inferred from homology"/>
<dbReference type="Proteomes" id="UP000009136">
    <property type="component" value="Chromosome 15"/>
</dbReference>
<dbReference type="GO" id="GO:0050766">
    <property type="term" value="P:positive regulation of phagocytosis"/>
    <property type="evidence" value="ECO:0007669"/>
    <property type="project" value="Ensembl"/>
</dbReference>
<dbReference type="Ensembl" id="ENSBTAT00000006391.5">
    <property type="protein sequence ID" value="ENSBTAP00000006391.5"/>
    <property type="gene ID" value="ENSBTAG00000004862.7"/>
</dbReference>
<reference evidence="10" key="2">
    <citation type="submission" date="2025-08" db="UniProtKB">
        <authorList>
            <consortium name="Ensembl"/>
        </authorList>
    </citation>
    <scope>IDENTIFICATION</scope>
    <source>
        <strain evidence="10">Hereford</strain>
    </source>
</reference>
<dbReference type="Pfam" id="PF01167">
    <property type="entry name" value="Tub"/>
    <property type="match status" value="1"/>
</dbReference>
<dbReference type="VGNC" id="VGNC:36503">
    <property type="gene designation" value="TUB"/>
</dbReference>
<reference evidence="10" key="3">
    <citation type="submission" date="2025-09" db="UniProtKB">
        <authorList>
            <consortium name="Ensembl"/>
        </authorList>
    </citation>
    <scope>IDENTIFICATION</scope>
    <source>
        <strain evidence="10">Hereford</strain>
    </source>
</reference>
<evidence type="ECO:0000256" key="4">
    <source>
        <dbReference type="ARBA" id="ARBA00022490"/>
    </source>
</evidence>
<dbReference type="GO" id="GO:0060041">
    <property type="term" value="P:retina development in camera-type eye"/>
    <property type="evidence" value="ECO:0007669"/>
    <property type="project" value="Ensembl"/>
</dbReference>
<dbReference type="GO" id="GO:0005634">
    <property type="term" value="C:nucleus"/>
    <property type="evidence" value="ECO:0007669"/>
    <property type="project" value="Ensembl"/>
</dbReference>
<dbReference type="InterPro" id="IPR000007">
    <property type="entry name" value="Tubby_C"/>
</dbReference>
<dbReference type="OrthoDB" id="8775810at2759"/>
<feature type="compositionally biased region" description="Polar residues" evidence="7">
    <location>
        <begin position="102"/>
        <end position="111"/>
    </location>
</feature>
<dbReference type="GO" id="GO:0007605">
    <property type="term" value="P:sensory perception of sound"/>
    <property type="evidence" value="ECO:0007669"/>
    <property type="project" value="Ensembl"/>
</dbReference>
<feature type="compositionally biased region" description="Low complexity" evidence="7">
    <location>
        <begin position="294"/>
        <end position="308"/>
    </location>
</feature>
<dbReference type="SUPFAM" id="SSF54518">
    <property type="entry name" value="Tubby C-terminal domain-like"/>
    <property type="match status" value="1"/>
</dbReference>
<dbReference type="Gene3D" id="3.20.90.10">
    <property type="entry name" value="Tubby Protein, Chain A"/>
    <property type="match status" value="1"/>
</dbReference>
<sequence length="593" mass="64765">MACLGSAGWGPGQIMVQGSLSQEPRTTATCEGSAQVLEKVSLILGRLKPASRGEGTREVGLSPGVLSLPTSPRQWHPAERDLALAPAQAQLPHPLIPFLSPHTPSGAQNPATLKPSPEEHLGPLAALPCPPSHRSATLFLVLWRGGVLDDEGSNLRQQKLDRQRALLEQKQKKKRQEPLMVQANADGRPRSRRARQSEEQAPLVESYLSGSTGYQGSGGPAALAEDKSEARGPVQILTVGQSDQAQDAGETATGGGTRPGGQDIRATMQRKGISSSMSFEEEEEEEEEEEDENSSSSSQLNSNTRPSSATSRKSTREAASAPSPTAPEPSVDVEVQDLEEFALRPAPQGITIKCRITRDKKGMDRGMYPTYFLHLDREDGKKVFLLAGRKRKKSKTSNYLISVDPTDLSRGGDSYIGKLRSNLMGTKFTVYDNGVNPQKASASTLESGTLRQELAAVCYETNVLGFKGPRKMSVIVPGMTMVHERVSIRPRNEHETLLARWQNKNTESIIELQNKTPVWNDDTQSYVLNFHGRVTQASVKNFQIIHGNDPDYIVMQFGRVAEDVFTMDYNYPLCALQAFAIALSSFDSKLACE</sequence>
<evidence type="ECO:0000256" key="5">
    <source>
        <dbReference type="ARBA" id="ARBA00022525"/>
    </source>
</evidence>
<dbReference type="PANTHER" id="PTHR16517:SF20">
    <property type="entry name" value="TUBBY PROTEIN HOMOLOG"/>
    <property type="match status" value="1"/>
</dbReference>
<dbReference type="InterPro" id="IPR018066">
    <property type="entry name" value="Tubby_C_CS"/>
</dbReference>
<feature type="domain" description="Tubby N-terminal" evidence="9">
    <location>
        <begin position="162"/>
        <end position="324"/>
    </location>
</feature>
<evidence type="ECO:0000256" key="6">
    <source>
        <dbReference type="RuleBase" id="RU361125"/>
    </source>
</evidence>
<evidence type="ECO:0000256" key="3">
    <source>
        <dbReference type="ARBA" id="ARBA00007129"/>
    </source>
</evidence>
<dbReference type="GO" id="GO:0005576">
    <property type="term" value="C:extracellular region"/>
    <property type="evidence" value="ECO:0007669"/>
    <property type="project" value="UniProtKB-SubCell"/>
</dbReference>
<keyword evidence="5" id="KW-0964">Secreted</keyword>
<dbReference type="GO" id="GO:0097500">
    <property type="term" value="P:receptor localization to non-motile cilium"/>
    <property type="evidence" value="ECO:0007669"/>
    <property type="project" value="Ensembl"/>
</dbReference>
<reference evidence="10" key="1">
    <citation type="submission" date="2018-03" db="EMBL/GenBank/DDBJ databases">
        <title>ARS-UCD1.2.</title>
        <authorList>
            <person name="Rosen B.D."/>
            <person name="Bickhart D.M."/>
            <person name="Koren S."/>
            <person name="Schnabel R.D."/>
            <person name="Hall R."/>
            <person name="Zimin A."/>
            <person name="Dreischer C."/>
            <person name="Schultheiss S."/>
            <person name="Schroeder S.G."/>
            <person name="Elsik C.G."/>
            <person name="Couldrey C."/>
            <person name="Liu G.E."/>
            <person name="Van Tassell C.P."/>
            <person name="Phillippy A.M."/>
            <person name="Smith T.P.L."/>
            <person name="Medrano J.F."/>
        </authorList>
    </citation>
    <scope>NUCLEOTIDE SEQUENCE [LARGE SCALE GENOMIC DNA]</scope>
    <source>
        <strain evidence="10">Hereford</strain>
    </source>
</reference>
<dbReference type="PANTHER" id="PTHR16517">
    <property type="entry name" value="TUBBY-RELATED"/>
    <property type="match status" value="1"/>
</dbReference>
<dbReference type="InterPro" id="IPR005398">
    <property type="entry name" value="Tubby_N"/>
</dbReference>
<evidence type="ECO:0000256" key="1">
    <source>
        <dbReference type="ARBA" id="ARBA00004496"/>
    </source>
</evidence>
<dbReference type="GO" id="GO:0005929">
    <property type="term" value="C:cilium"/>
    <property type="evidence" value="ECO:0007669"/>
    <property type="project" value="Ensembl"/>
</dbReference>
<dbReference type="Pfam" id="PF16322">
    <property type="entry name" value="Tub_N"/>
    <property type="match status" value="1"/>
</dbReference>
<dbReference type="HOGENOM" id="CLU_028236_1_1_1"/>
<evidence type="ECO:0000259" key="9">
    <source>
        <dbReference type="Pfam" id="PF16322"/>
    </source>
</evidence>
<dbReference type="PRINTS" id="PR01574">
    <property type="entry name" value="TUBBYPROTEIN"/>
</dbReference>
<evidence type="ECO:0000313" key="10">
    <source>
        <dbReference type="Ensembl" id="ENSBTAP00000006391.5"/>
    </source>
</evidence>
<dbReference type="PROSITE" id="PS01200">
    <property type="entry name" value="TUB_1"/>
    <property type="match status" value="1"/>
</dbReference>
<evidence type="ECO:0000256" key="2">
    <source>
        <dbReference type="ARBA" id="ARBA00004613"/>
    </source>
</evidence>
<dbReference type="VEuPathDB" id="HostDB:ENSBTAG00000004862"/>
<comment type="similarity">
    <text evidence="3 6">Belongs to the TUB family.</text>
</comment>
<dbReference type="PRINTS" id="PR01573">
    <property type="entry name" value="SUPERTUBBY"/>
</dbReference>
<dbReference type="GO" id="GO:1903546">
    <property type="term" value="P:protein localization to photoreceptor outer segment"/>
    <property type="evidence" value="ECO:0007669"/>
    <property type="project" value="Ensembl"/>
</dbReference>
<dbReference type="GO" id="GO:0005829">
    <property type="term" value="C:cytosol"/>
    <property type="evidence" value="ECO:0007669"/>
    <property type="project" value="Ensembl"/>
</dbReference>
<dbReference type="STRING" id="9913.ENSBTAP00000006391"/>
<protein>
    <recommendedName>
        <fullName evidence="6">Tubby-like protein</fullName>
    </recommendedName>
</protein>
<feature type="region of interest" description="Disordered" evidence="7">
    <location>
        <begin position="169"/>
        <end position="332"/>
    </location>
</feature>
<evidence type="ECO:0000256" key="7">
    <source>
        <dbReference type="SAM" id="MobiDB-lite"/>
    </source>
</evidence>
<gene>
    <name evidence="10 12" type="primary">TUB</name>
</gene>
<feature type="domain" description="Tubby C-terminal" evidence="8">
    <location>
        <begin position="344"/>
        <end position="588"/>
    </location>
</feature>
<dbReference type="PROSITE" id="PS01201">
    <property type="entry name" value="TUB_2"/>
    <property type="match status" value="1"/>
</dbReference>